<proteinExistence type="predicted"/>
<dbReference type="EMBL" id="CP007142">
    <property type="protein sequence ID" value="AJQ93389.1"/>
    <property type="molecule type" value="Genomic_DNA"/>
</dbReference>
<dbReference type="STRING" id="1445510.YC6258_01340"/>
<evidence type="ECO:0000313" key="2">
    <source>
        <dbReference type="Proteomes" id="UP000032266"/>
    </source>
</evidence>
<keyword evidence="2" id="KW-1185">Reference proteome</keyword>
<reference evidence="1 2" key="1">
    <citation type="submission" date="2014-01" db="EMBL/GenBank/DDBJ databases">
        <title>Full genme sequencing of cellulolytic bacterium Gynuella sunshinyii YC6258T gen. nov., sp. nov.</title>
        <authorList>
            <person name="Khan H."/>
            <person name="Chung E.J."/>
            <person name="Chung Y.R."/>
        </authorList>
    </citation>
    <scope>NUCLEOTIDE SEQUENCE [LARGE SCALE GENOMIC DNA]</scope>
    <source>
        <strain evidence="1 2">YC6258</strain>
    </source>
</reference>
<name>A0A0C5VSU2_9GAMM</name>
<evidence type="ECO:0000313" key="1">
    <source>
        <dbReference type="EMBL" id="AJQ93389.1"/>
    </source>
</evidence>
<organism evidence="1 2">
    <name type="scientific">Gynuella sunshinyii YC6258</name>
    <dbReference type="NCBI Taxonomy" id="1445510"/>
    <lineage>
        <taxon>Bacteria</taxon>
        <taxon>Pseudomonadati</taxon>
        <taxon>Pseudomonadota</taxon>
        <taxon>Gammaproteobacteria</taxon>
        <taxon>Oceanospirillales</taxon>
        <taxon>Saccharospirillaceae</taxon>
        <taxon>Gynuella</taxon>
    </lineage>
</organism>
<dbReference type="KEGG" id="gsn:YC6258_01340"/>
<gene>
    <name evidence="1" type="ORF">YC6258_01340</name>
</gene>
<accession>A0A0C5VSU2</accession>
<dbReference type="Proteomes" id="UP000032266">
    <property type="component" value="Chromosome"/>
</dbReference>
<dbReference type="AlphaFoldDB" id="A0A0C5VSU2"/>
<protein>
    <submittedName>
        <fullName evidence="1">Uncharacterized protein</fullName>
    </submittedName>
</protein>
<sequence length="42" mass="4786">MRTPTFFGEFSSAIAKDLLSIMSKLFLEHAAIDMRRFFASNS</sequence>
<dbReference type="HOGENOM" id="CLU_3252269_0_0_6"/>